<proteinExistence type="predicted"/>
<organism evidence="1 2">
    <name type="scientific">Pontiella desulfatans</name>
    <dbReference type="NCBI Taxonomy" id="2750659"/>
    <lineage>
        <taxon>Bacteria</taxon>
        <taxon>Pseudomonadati</taxon>
        <taxon>Kiritimatiellota</taxon>
        <taxon>Kiritimatiellia</taxon>
        <taxon>Kiritimatiellales</taxon>
        <taxon>Pontiellaceae</taxon>
        <taxon>Pontiella</taxon>
    </lineage>
</organism>
<gene>
    <name evidence="1" type="ORF">PDESU_02214</name>
</gene>
<name>A0A6C2U190_PONDE</name>
<sequence>MTTQGLTGFRYKEKDRLAYNHADSHPDTLGLNVLRELRDVEDWNTVHDRIDELVPIPETRRLNEYTSMAESEVRRAFPNLKYDGSLQNIYDLYQPLQGTLKPYMDGKLMFMPDASDFIHNSGFCEWAYVANLDSAKYEIWKGQQTKPDPDNRYGQETDRMGYYPCQKIKEYDLVCIPINSHWVGKKHFENGTSIPSEKCFFP</sequence>
<accession>A0A6C2U190</accession>
<dbReference type="AlphaFoldDB" id="A0A6C2U190"/>
<reference evidence="1 2" key="1">
    <citation type="submission" date="2019-04" db="EMBL/GenBank/DDBJ databases">
        <authorList>
            <person name="Van Vliet M D."/>
        </authorList>
    </citation>
    <scope>NUCLEOTIDE SEQUENCE [LARGE SCALE GENOMIC DNA]</scope>
    <source>
        <strain evidence="1 2">F1</strain>
    </source>
</reference>
<protein>
    <submittedName>
        <fullName evidence="1">Uncharacterized protein</fullName>
    </submittedName>
</protein>
<keyword evidence="2" id="KW-1185">Reference proteome</keyword>
<dbReference type="EMBL" id="CAAHFG010000001">
    <property type="protein sequence ID" value="VGO13657.1"/>
    <property type="molecule type" value="Genomic_DNA"/>
</dbReference>
<evidence type="ECO:0000313" key="1">
    <source>
        <dbReference type="EMBL" id="VGO13657.1"/>
    </source>
</evidence>
<evidence type="ECO:0000313" key="2">
    <source>
        <dbReference type="Proteomes" id="UP000366872"/>
    </source>
</evidence>
<dbReference type="RefSeq" id="WP_136079208.1">
    <property type="nucleotide sequence ID" value="NZ_CAAHFG010000001.1"/>
</dbReference>
<dbReference type="Proteomes" id="UP000366872">
    <property type="component" value="Unassembled WGS sequence"/>
</dbReference>